<dbReference type="Proteomes" id="UP000663841">
    <property type="component" value="Unassembled WGS sequence"/>
</dbReference>
<evidence type="ECO:0000256" key="7">
    <source>
        <dbReference type="ARBA" id="ARBA00023136"/>
    </source>
</evidence>
<evidence type="ECO:0000256" key="5">
    <source>
        <dbReference type="ARBA" id="ARBA00022989"/>
    </source>
</evidence>
<reference evidence="11" key="1">
    <citation type="submission" date="2021-01" db="EMBL/GenBank/DDBJ databases">
        <authorList>
            <person name="Kaushik A."/>
        </authorList>
    </citation>
    <scope>NUCLEOTIDE SEQUENCE</scope>
    <source>
        <strain evidence="11">AG3-T5</strain>
    </source>
</reference>
<evidence type="ECO:0000256" key="8">
    <source>
        <dbReference type="ARBA" id="ARBA00023170"/>
    </source>
</evidence>
<dbReference type="CDD" id="cd14966">
    <property type="entry name" value="7tmD_STE3"/>
    <property type="match status" value="1"/>
</dbReference>
<evidence type="ECO:0008006" key="13">
    <source>
        <dbReference type="Google" id="ProtNLM"/>
    </source>
</evidence>
<dbReference type="GO" id="GO:0000750">
    <property type="term" value="P:pheromone-dependent signal transduction involved in conjugation with cellular fusion"/>
    <property type="evidence" value="ECO:0007669"/>
    <property type="project" value="TreeGrafter"/>
</dbReference>
<evidence type="ECO:0000313" key="12">
    <source>
        <dbReference type="Proteomes" id="UP000663841"/>
    </source>
</evidence>
<dbReference type="Pfam" id="PF02076">
    <property type="entry name" value="STE3"/>
    <property type="match status" value="1"/>
</dbReference>
<feature type="transmembrane region" description="Helical" evidence="10">
    <location>
        <begin position="216"/>
        <end position="243"/>
    </location>
</feature>
<organism evidence="11 12">
    <name type="scientific">Rhizoctonia solani</name>
    <dbReference type="NCBI Taxonomy" id="456999"/>
    <lineage>
        <taxon>Eukaryota</taxon>
        <taxon>Fungi</taxon>
        <taxon>Dikarya</taxon>
        <taxon>Basidiomycota</taxon>
        <taxon>Agaricomycotina</taxon>
        <taxon>Agaricomycetes</taxon>
        <taxon>Cantharellales</taxon>
        <taxon>Ceratobasidiaceae</taxon>
        <taxon>Rhizoctonia</taxon>
    </lineage>
</organism>
<dbReference type="PRINTS" id="PR00899">
    <property type="entry name" value="GPCRSTE3"/>
</dbReference>
<dbReference type="InterPro" id="IPR001499">
    <property type="entry name" value="GPCR_STE3"/>
</dbReference>
<accession>A0A8H3BZI3</accession>
<keyword evidence="3" id="KW-0589">Pheromone response</keyword>
<dbReference type="GO" id="GO:0004933">
    <property type="term" value="F:mating-type a-factor pheromone receptor activity"/>
    <property type="evidence" value="ECO:0007669"/>
    <property type="project" value="InterPro"/>
</dbReference>
<dbReference type="GO" id="GO:0005886">
    <property type="term" value="C:plasma membrane"/>
    <property type="evidence" value="ECO:0007669"/>
    <property type="project" value="TreeGrafter"/>
</dbReference>
<evidence type="ECO:0000256" key="4">
    <source>
        <dbReference type="ARBA" id="ARBA00022692"/>
    </source>
</evidence>
<comment type="caution">
    <text evidence="11">The sequence shown here is derived from an EMBL/GenBank/DDBJ whole genome shotgun (WGS) entry which is preliminary data.</text>
</comment>
<evidence type="ECO:0000256" key="9">
    <source>
        <dbReference type="ARBA" id="ARBA00023224"/>
    </source>
</evidence>
<gene>
    <name evidence="11" type="ORF">RDB_LOCUS168073</name>
</gene>
<dbReference type="AlphaFoldDB" id="A0A8H3BZI3"/>
<name>A0A8H3BZI3_9AGAM</name>
<feature type="transmembrane region" description="Helical" evidence="10">
    <location>
        <begin position="124"/>
        <end position="145"/>
    </location>
</feature>
<dbReference type="PRINTS" id="PR00900">
    <property type="entry name" value="PHEROMONEAR"/>
</dbReference>
<evidence type="ECO:0000256" key="6">
    <source>
        <dbReference type="ARBA" id="ARBA00023040"/>
    </source>
</evidence>
<evidence type="ECO:0000313" key="11">
    <source>
        <dbReference type="EMBL" id="CAE6467716.1"/>
    </source>
</evidence>
<evidence type="ECO:0000256" key="1">
    <source>
        <dbReference type="ARBA" id="ARBA00004141"/>
    </source>
</evidence>
<keyword evidence="4 10" id="KW-0812">Transmembrane</keyword>
<dbReference type="EMBL" id="CAJMWW010000336">
    <property type="protein sequence ID" value="CAE6467716.1"/>
    <property type="molecule type" value="Genomic_DNA"/>
</dbReference>
<protein>
    <recommendedName>
        <fullName evidence="13">Pheromone B beta 1 receptor [Schizophyllum commune]</fullName>
    </recommendedName>
</protein>
<keyword evidence="5 10" id="KW-1133">Transmembrane helix</keyword>
<keyword evidence="6" id="KW-0297">G-protein coupled receptor</keyword>
<keyword evidence="9" id="KW-0807">Transducer</keyword>
<sequence length="389" mass="43784">MASLPHSHPPILPSAMRTELPVVSFICTVLVLIPLPWHWRARNIGTLSLIFWLSSINLTRGINAVIWGGKTIDYAPVWCDICTKLVIGANWGFSASTVCISRYLAQVSSPHHTVANVTDRRRRIIFEIFMCVVLPLIAMALHYVVQGHRFDILEDFGCNPTTYVSVAALCLVYLPSLVLALITLVYSGIALRWFVHRRAQFQAVLQSNNSGLTTSRYLRLIALSITEMLFATAMTIFVLVITLEDNGLRPWVSWDFVHSDWLRVDQFAKALSPQYFWDRYLLTWYMVPITSIAFFAFFGFGQEAKEEYLRSFHFIKTKIFRIKTRPQPVLPISAHGGIDTINSTIGTSADLVSHTISQTSAKWEEAPASSVHTPGHLLQLPITSSTKAC</sequence>
<feature type="transmembrane region" description="Helical" evidence="10">
    <location>
        <begin position="282"/>
        <end position="301"/>
    </location>
</feature>
<comment type="subcellular location">
    <subcellularLocation>
        <location evidence="1">Membrane</location>
        <topology evidence="1">Multi-pass membrane protein</topology>
    </subcellularLocation>
</comment>
<keyword evidence="7 10" id="KW-0472">Membrane</keyword>
<proteinExistence type="inferred from homology"/>
<keyword evidence="8" id="KW-0675">Receptor</keyword>
<dbReference type="PANTHER" id="PTHR28097">
    <property type="entry name" value="PHEROMONE A FACTOR RECEPTOR"/>
    <property type="match status" value="1"/>
</dbReference>
<evidence type="ECO:0000256" key="10">
    <source>
        <dbReference type="SAM" id="Phobius"/>
    </source>
</evidence>
<feature type="transmembrane region" description="Helical" evidence="10">
    <location>
        <begin position="165"/>
        <end position="195"/>
    </location>
</feature>
<dbReference type="InterPro" id="IPR001546">
    <property type="entry name" value="GPCR_Pheromne_A_rcpt"/>
</dbReference>
<dbReference type="PANTHER" id="PTHR28097:SF1">
    <property type="entry name" value="PHEROMONE A FACTOR RECEPTOR"/>
    <property type="match status" value="1"/>
</dbReference>
<evidence type="ECO:0000256" key="3">
    <source>
        <dbReference type="ARBA" id="ARBA00022507"/>
    </source>
</evidence>
<comment type="similarity">
    <text evidence="2">Belongs to the G-protein coupled receptor 4 family.</text>
</comment>
<feature type="transmembrane region" description="Helical" evidence="10">
    <location>
        <begin position="20"/>
        <end position="39"/>
    </location>
</feature>
<evidence type="ECO:0000256" key="2">
    <source>
        <dbReference type="ARBA" id="ARBA00011085"/>
    </source>
</evidence>